<feature type="domain" description="CoA carboxyltransferase N-terminal" evidence="8">
    <location>
        <begin position="1"/>
        <end position="227"/>
    </location>
</feature>
<dbReference type="InterPro" id="IPR011763">
    <property type="entry name" value="COA_CT_C"/>
</dbReference>
<protein>
    <recommendedName>
        <fullName evidence="3">methylcrotonoyl-CoA carboxylase</fullName>
        <ecNumber evidence="3">6.4.1.4</ecNumber>
    </recommendedName>
    <alternativeName>
        <fullName evidence="6">3-methylcrotonyl-CoA carboxylase 2</fullName>
    </alternativeName>
    <alternativeName>
        <fullName evidence="4">3-methylcrotonyl-CoA carboxylase non-biotin-containing subunit</fullName>
    </alternativeName>
    <alternativeName>
        <fullName evidence="5">3-methylcrotonyl-CoA:carbon dioxide ligase subunit beta</fullName>
    </alternativeName>
</protein>
<evidence type="ECO:0000259" key="9">
    <source>
        <dbReference type="PROSITE" id="PS50989"/>
    </source>
</evidence>
<evidence type="ECO:0000256" key="5">
    <source>
        <dbReference type="ARBA" id="ARBA00031237"/>
    </source>
</evidence>
<dbReference type="PROSITE" id="PS50980">
    <property type="entry name" value="COA_CT_NTER"/>
    <property type="match status" value="1"/>
</dbReference>
<dbReference type="GO" id="GO:0004485">
    <property type="term" value="F:methylcrotonoyl-CoA carboxylase activity"/>
    <property type="evidence" value="ECO:0007669"/>
    <property type="project" value="UniProtKB-EC"/>
</dbReference>
<dbReference type="PANTHER" id="PTHR22855">
    <property type="entry name" value="ACETYL, PROPIONYL, PYRUVATE, AND GLUTACONYL CARBOXYLASE-RELATED"/>
    <property type="match status" value="1"/>
</dbReference>
<dbReference type="InterPro" id="IPR029045">
    <property type="entry name" value="ClpP/crotonase-like_dom_sf"/>
</dbReference>
<name>A0A7R9C269_9CRUS</name>
<dbReference type="InterPro" id="IPR045190">
    <property type="entry name" value="MCCB/AccD1-like"/>
</dbReference>
<dbReference type="InterPro" id="IPR011762">
    <property type="entry name" value="COA_CT_N"/>
</dbReference>
<evidence type="ECO:0000313" key="11">
    <source>
        <dbReference type="Proteomes" id="UP000678499"/>
    </source>
</evidence>
<dbReference type="SUPFAM" id="SSF52096">
    <property type="entry name" value="ClpP/crotonase"/>
    <property type="match status" value="2"/>
</dbReference>
<evidence type="ECO:0000256" key="2">
    <source>
        <dbReference type="ARBA" id="ARBA00025711"/>
    </source>
</evidence>
<evidence type="ECO:0000256" key="1">
    <source>
        <dbReference type="ARBA" id="ARBA00006102"/>
    </source>
</evidence>
<dbReference type="Proteomes" id="UP000678499">
    <property type="component" value="Unassembled WGS sequence"/>
</dbReference>
<dbReference type="EMBL" id="CAJPEX010008842">
    <property type="protein sequence ID" value="CAG0924745.1"/>
    <property type="molecule type" value="Genomic_DNA"/>
</dbReference>
<dbReference type="Gene3D" id="3.90.226.10">
    <property type="entry name" value="2-enoyl-CoA Hydratase, Chain A, domain 1"/>
    <property type="match status" value="2"/>
</dbReference>
<dbReference type="Pfam" id="PF01039">
    <property type="entry name" value="Carboxyl_trans"/>
    <property type="match status" value="1"/>
</dbReference>
<dbReference type="EMBL" id="OA890879">
    <property type="protein sequence ID" value="CAD7284593.1"/>
    <property type="molecule type" value="Genomic_DNA"/>
</dbReference>
<evidence type="ECO:0000256" key="3">
    <source>
        <dbReference type="ARBA" id="ARBA00026116"/>
    </source>
</evidence>
<dbReference type="PROSITE" id="PS50989">
    <property type="entry name" value="COA_CT_CTER"/>
    <property type="match status" value="1"/>
</dbReference>
<dbReference type="PANTHER" id="PTHR22855:SF13">
    <property type="entry name" value="METHYLCROTONOYL-COA CARBOXYLASE BETA CHAIN, MITOCHONDRIAL"/>
    <property type="match status" value="1"/>
</dbReference>
<comment type="similarity">
    <text evidence="1">Belongs to the AccD/PCCB family.</text>
</comment>
<dbReference type="InterPro" id="IPR034733">
    <property type="entry name" value="AcCoA_carboxyl_beta"/>
</dbReference>
<gene>
    <name evidence="10" type="ORF">NMOB1V02_LOCUS12198</name>
</gene>
<comment type="catalytic activity">
    <reaction evidence="7">
        <text>3-methylbut-2-enoyl-CoA + hydrogencarbonate + ATP = 3-methyl-(2E)-glutaconyl-CoA + ADP + phosphate + H(+)</text>
        <dbReference type="Rhea" id="RHEA:13589"/>
        <dbReference type="ChEBI" id="CHEBI:15378"/>
        <dbReference type="ChEBI" id="CHEBI:17544"/>
        <dbReference type="ChEBI" id="CHEBI:30616"/>
        <dbReference type="ChEBI" id="CHEBI:43474"/>
        <dbReference type="ChEBI" id="CHEBI:57344"/>
        <dbReference type="ChEBI" id="CHEBI:57346"/>
        <dbReference type="ChEBI" id="CHEBI:456216"/>
        <dbReference type="EC" id="6.4.1.4"/>
    </reaction>
</comment>
<dbReference type="AlphaFoldDB" id="A0A7R9C269"/>
<comment type="pathway">
    <text evidence="2">Amino-acid degradation; L-leucine degradation; (S)-3-hydroxy-3-methylglutaryl-CoA from 3-isovaleryl-CoA: step 2/3.</text>
</comment>
<proteinExistence type="inferred from homology"/>
<evidence type="ECO:0000256" key="4">
    <source>
        <dbReference type="ARBA" id="ARBA00031109"/>
    </source>
</evidence>
<evidence type="ECO:0000259" key="8">
    <source>
        <dbReference type="PROSITE" id="PS50980"/>
    </source>
</evidence>
<dbReference type="GO" id="GO:1905202">
    <property type="term" value="C:methylcrotonoyl-CoA carboxylase complex"/>
    <property type="evidence" value="ECO:0007669"/>
    <property type="project" value="TreeGrafter"/>
</dbReference>
<sequence length="494" mass="53962">MTARERINALVDADKPNLEIGMMAHTILESTQEVCDASGVVVVVAYVSGHPCVVVANDAMIKAGAWFPMTAKKNLRAQEIALINKIPIVYLVDSAGIFLPQQNDVFADQDHFGRVFRNNAVMSAQGITQIAVVMGSCVAGGAYLPAMSDEIIMVQDSGTIFLAGPHLVKAAIGETIDEQLLGGAQTHAELSGLADYVAKDELDALKRVRKTMGMMSFNPNGYFNRISPKYPSLAPELIYHNLPNSRTEAYDMQLILNSMVDEDSFEPYKPDFGQTIICGYARIDGWAVGVVANQRLTVKSKRGEMQMGGVIYSDSATKAARFIAMCNQKGLPLVFFQDVNGFMVGSKSEHNGIIKDGAQMVSAMANSVVPKFTIIVGNAYGAGYYAMCGKAYDPRFIVAWPTAKIGVMGGQQAAKVLLQIQTNSQEMLDDATKKERLAEIEAKYDRELSPYYAAQQLWVDAIIDPIQTRQWISTGIDITQHNPLDKFNIGLTQM</sequence>
<evidence type="ECO:0000256" key="7">
    <source>
        <dbReference type="ARBA" id="ARBA00052347"/>
    </source>
</evidence>
<dbReference type="OrthoDB" id="8300007at2759"/>
<dbReference type="UniPathway" id="UPA00363">
    <property type="reaction ID" value="UER00861"/>
</dbReference>
<organism evidence="10">
    <name type="scientific">Notodromas monacha</name>
    <dbReference type="NCBI Taxonomy" id="399045"/>
    <lineage>
        <taxon>Eukaryota</taxon>
        <taxon>Metazoa</taxon>
        <taxon>Ecdysozoa</taxon>
        <taxon>Arthropoda</taxon>
        <taxon>Crustacea</taxon>
        <taxon>Oligostraca</taxon>
        <taxon>Ostracoda</taxon>
        <taxon>Podocopa</taxon>
        <taxon>Podocopida</taxon>
        <taxon>Cypridocopina</taxon>
        <taxon>Cypridoidea</taxon>
        <taxon>Cyprididae</taxon>
        <taxon>Notodromas</taxon>
    </lineage>
</organism>
<reference evidence="10" key="1">
    <citation type="submission" date="2020-11" db="EMBL/GenBank/DDBJ databases">
        <authorList>
            <person name="Tran Van P."/>
        </authorList>
    </citation>
    <scope>NUCLEOTIDE SEQUENCE</scope>
</reference>
<keyword evidence="11" id="KW-1185">Reference proteome</keyword>
<evidence type="ECO:0000256" key="6">
    <source>
        <dbReference type="ARBA" id="ARBA00031404"/>
    </source>
</evidence>
<accession>A0A7R9C269</accession>
<dbReference type="EC" id="6.4.1.4" evidence="3"/>
<evidence type="ECO:0000313" key="10">
    <source>
        <dbReference type="EMBL" id="CAD7284593.1"/>
    </source>
</evidence>
<dbReference type="GO" id="GO:0006552">
    <property type="term" value="P:L-leucine catabolic process"/>
    <property type="evidence" value="ECO:0007669"/>
    <property type="project" value="UniProtKB-UniPathway"/>
</dbReference>
<feature type="domain" description="CoA carboxyltransferase C-terminal" evidence="9">
    <location>
        <begin position="234"/>
        <end position="486"/>
    </location>
</feature>